<accession>A0A9W6W111</accession>
<evidence type="ECO:0000256" key="1">
    <source>
        <dbReference type="SAM" id="MobiDB-lite"/>
    </source>
</evidence>
<organism evidence="2 3">
    <name type="scientific">Actinoallomurus iriomotensis</name>
    <dbReference type="NCBI Taxonomy" id="478107"/>
    <lineage>
        <taxon>Bacteria</taxon>
        <taxon>Bacillati</taxon>
        <taxon>Actinomycetota</taxon>
        <taxon>Actinomycetes</taxon>
        <taxon>Streptosporangiales</taxon>
        <taxon>Thermomonosporaceae</taxon>
        <taxon>Actinoallomurus</taxon>
    </lineage>
</organism>
<comment type="caution">
    <text evidence="2">The sequence shown here is derived from an EMBL/GenBank/DDBJ whole genome shotgun (WGS) entry which is preliminary data.</text>
</comment>
<evidence type="ECO:0000313" key="3">
    <source>
        <dbReference type="Proteomes" id="UP001165074"/>
    </source>
</evidence>
<feature type="region of interest" description="Disordered" evidence="1">
    <location>
        <begin position="28"/>
        <end position="63"/>
    </location>
</feature>
<dbReference type="AlphaFoldDB" id="A0A9W6W111"/>
<protein>
    <submittedName>
        <fullName evidence="2">Uncharacterized protein</fullName>
    </submittedName>
</protein>
<dbReference type="EMBL" id="BSTK01000008">
    <property type="protein sequence ID" value="GLY87440.1"/>
    <property type="molecule type" value="Genomic_DNA"/>
</dbReference>
<reference evidence="2" key="1">
    <citation type="submission" date="2023-03" db="EMBL/GenBank/DDBJ databases">
        <title>Actinoallomurus iriomotensis NBRC 103684.</title>
        <authorList>
            <person name="Ichikawa N."/>
            <person name="Sato H."/>
            <person name="Tonouchi N."/>
        </authorList>
    </citation>
    <scope>NUCLEOTIDE SEQUENCE</scope>
    <source>
        <strain evidence="2">NBRC 103684</strain>
    </source>
</reference>
<proteinExistence type="predicted"/>
<sequence>MLPAGLLILAHYCGILRINEHHVKIFPRSERRPEPETPPNAALPVQANSDPPCPARAGQGGSG</sequence>
<dbReference type="Proteomes" id="UP001165074">
    <property type="component" value="Unassembled WGS sequence"/>
</dbReference>
<keyword evidence="3" id="KW-1185">Reference proteome</keyword>
<name>A0A9W6W111_9ACTN</name>
<gene>
    <name evidence="2" type="ORF">Airi02_053690</name>
</gene>
<evidence type="ECO:0000313" key="2">
    <source>
        <dbReference type="EMBL" id="GLY87440.1"/>
    </source>
</evidence>